<proteinExistence type="predicted"/>
<keyword evidence="1" id="KW-1133">Transmembrane helix</keyword>
<dbReference type="AlphaFoldDB" id="A0AAV7FVF1"/>
<evidence type="ECO:0008006" key="4">
    <source>
        <dbReference type="Google" id="ProtNLM"/>
    </source>
</evidence>
<sequence>MLYFQDWISYSNEPRNRKKYWIPPLTIGREGFLSSGSSSYTKERKGFFFFFNFVRENPTKSYSLLKFPVRTSLSLIHSYLLFFFLFTLTFFTFFYVSLCLRKKGNVKKTFQIPHMSHWTCQFDVSHLVPSYPRINKFHPAFFTIFRVFFFSPNPSIQGNDSVPGTKIVVLERAIEKILEHPLGYRTFLLEQVVQKDLLFFHQIFCFFPDIRVQIPMDFLFAYWLNRIQKTLVFLRPLAHISHQRALFYNVSLADPPLTRANIQISVPHSFDLGLLHESEFPISGCEKKSKYLHRPDVR</sequence>
<gene>
    <name evidence="2" type="ORF">IEQ34_023746</name>
</gene>
<protein>
    <recommendedName>
        <fullName evidence="4">Maturase K</fullName>
    </recommendedName>
</protein>
<accession>A0AAV7FVF1</accession>
<keyword evidence="3" id="KW-1185">Reference proteome</keyword>
<evidence type="ECO:0000313" key="2">
    <source>
        <dbReference type="EMBL" id="KAH0447413.1"/>
    </source>
</evidence>
<feature type="transmembrane region" description="Helical" evidence="1">
    <location>
        <begin position="76"/>
        <end position="98"/>
    </location>
</feature>
<dbReference type="Proteomes" id="UP000775213">
    <property type="component" value="Unassembled WGS sequence"/>
</dbReference>
<keyword evidence="1" id="KW-0812">Transmembrane</keyword>
<organism evidence="2 3">
    <name type="scientific">Dendrobium chrysotoxum</name>
    <name type="common">Orchid</name>
    <dbReference type="NCBI Taxonomy" id="161865"/>
    <lineage>
        <taxon>Eukaryota</taxon>
        <taxon>Viridiplantae</taxon>
        <taxon>Streptophyta</taxon>
        <taxon>Embryophyta</taxon>
        <taxon>Tracheophyta</taxon>
        <taxon>Spermatophyta</taxon>
        <taxon>Magnoliopsida</taxon>
        <taxon>Liliopsida</taxon>
        <taxon>Asparagales</taxon>
        <taxon>Orchidaceae</taxon>
        <taxon>Epidendroideae</taxon>
        <taxon>Malaxideae</taxon>
        <taxon>Dendrobiinae</taxon>
        <taxon>Dendrobium</taxon>
    </lineage>
</organism>
<keyword evidence="1" id="KW-0472">Membrane</keyword>
<name>A0AAV7FVF1_DENCH</name>
<dbReference type="EMBL" id="JAGFBR010000092">
    <property type="protein sequence ID" value="KAH0447413.1"/>
    <property type="molecule type" value="Genomic_DNA"/>
</dbReference>
<reference evidence="2 3" key="1">
    <citation type="journal article" date="2021" name="Hortic Res">
        <title>Chromosome-scale assembly of the Dendrobium chrysotoxum genome enhances the understanding of orchid evolution.</title>
        <authorList>
            <person name="Zhang Y."/>
            <person name="Zhang G.Q."/>
            <person name="Zhang D."/>
            <person name="Liu X.D."/>
            <person name="Xu X.Y."/>
            <person name="Sun W.H."/>
            <person name="Yu X."/>
            <person name="Zhu X."/>
            <person name="Wang Z.W."/>
            <person name="Zhao X."/>
            <person name="Zhong W.Y."/>
            <person name="Chen H."/>
            <person name="Yin W.L."/>
            <person name="Huang T."/>
            <person name="Niu S.C."/>
            <person name="Liu Z.J."/>
        </authorList>
    </citation>
    <scope>NUCLEOTIDE SEQUENCE [LARGE SCALE GENOMIC DNA]</scope>
    <source>
        <strain evidence="2">Lindl</strain>
    </source>
</reference>
<evidence type="ECO:0000313" key="3">
    <source>
        <dbReference type="Proteomes" id="UP000775213"/>
    </source>
</evidence>
<evidence type="ECO:0000256" key="1">
    <source>
        <dbReference type="SAM" id="Phobius"/>
    </source>
</evidence>
<comment type="caution">
    <text evidence="2">The sequence shown here is derived from an EMBL/GenBank/DDBJ whole genome shotgun (WGS) entry which is preliminary data.</text>
</comment>